<sequence length="331" mass="35627">MNSMPLPAGSLSTTRPSWRARAAYSVGVRAIGPLTRRYLSEDGKVPIADRMVTVGRAVERLSRAQRRRPFVRRLNITREVVGGVTVETVRARGCTAALQDGALLYFHGGGFFLGNLDSHLQTVAILAQRTGLPVVHVDYRQHPAVRVDGSVQDCLSAYRWLLDRGVSPDRVVFGGDSAGGFLAFATALAARREGLAAPGGVVGISPLLEIDCVGRAEHENAWRDPVIWAAALPPIMACARPDEGIADPSPVHGDLTGFPPSLIVVAESEALRYDAEHMHDALVAAGCSCTLRVWPRQLHAFPAVFPFLPESKAAFDLIAQFIQERVAAAAE</sequence>
<dbReference type="Pfam" id="PF07859">
    <property type="entry name" value="Abhydrolase_3"/>
    <property type="match status" value="1"/>
</dbReference>
<dbReference type="AlphaFoldDB" id="A0A1X2EIX3"/>
<dbReference type="InterPro" id="IPR050300">
    <property type="entry name" value="GDXG_lipolytic_enzyme"/>
</dbReference>
<protein>
    <recommendedName>
        <fullName evidence="3">Alpha/beta hydrolase fold-3 domain-containing protein</fullName>
    </recommendedName>
</protein>
<dbReference type="GO" id="GO:0004806">
    <property type="term" value="F:triacylglycerol lipase activity"/>
    <property type="evidence" value="ECO:0007669"/>
    <property type="project" value="TreeGrafter"/>
</dbReference>
<evidence type="ECO:0000313" key="5">
    <source>
        <dbReference type="Proteomes" id="UP000193090"/>
    </source>
</evidence>
<evidence type="ECO:0000313" key="4">
    <source>
        <dbReference type="EMBL" id="ORX03435.1"/>
    </source>
</evidence>
<gene>
    <name evidence="4" type="ORF">AWC30_11165</name>
</gene>
<keyword evidence="2" id="KW-0378">Hydrolase</keyword>
<dbReference type="EMBL" id="LQPZ01000028">
    <property type="protein sequence ID" value="ORX03435.1"/>
    <property type="molecule type" value="Genomic_DNA"/>
</dbReference>
<accession>A0A1X2EIX3</accession>
<evidence type="ECO:0000259" key="3">
    <source>
        <dbReference type="Pfam" id="PF07859"/>
    </source>
</evidence>
<dbReference type="PROSITE" id="PS01173">
    <property type="entry name" value="LIPASE_GDXG_HIS"/>
    <property type="match status" value="1"/>
</dbReference>
<name>A0A1X2EIX3_9MYCO</name>
<proteinExistence type="inferred from homology"/>
<dbReference type="STRING" id="1798.AWC30_11165"/>
<dbReference type="PANTHER" id="PTHR48081">
    <property type="entry name" value="AB HYDROLASE SUPERFAMILY PROTEIN C4A8.06C"/>
    <property type="match status" value="1"/>
</dbReference>
<evidence type="ECO:0000256" key="2">
    <source>
        <dbReference type="ARBA" id="ARBA00022801"/>
    </source>
</evidence>
<dbReference type="Gene3D" id="3.40.50.1820">
    <property type="entry name" value="alpha/beta hydrolase"/>
    <property type="match status" value="1"/>
</dbReference>
<organism evidence="4 5">
    <name type="scientific">Mycolicibacillus trivialis</name>
    <dbReference type="NCBI Taxonomy" id="1798"/>
    <lineage>
        <taxon>Bacteria</taxon>
        <taxon>Bacillati</taxon>
        <taxon>Actinomycetota</taxon>
        <taxon>Actinomycetes</taxon>
        <taxon>Mycobacteriales</taxon>
        <taxon>Mycobacteriaceae</taxon>
        <taxon>Mycolicibacillus</taxon>
    </lineage>
</organism>
<dbReference type="InterPro" id="IPR029058">
    <property type="entry name" value="AB_hydrolase_fold"/>
</dbReference>
<feature type="domain" description="Alpha/beta hydrolase fold-3" evidence="3">
    <location>
        <begin position="103"/>
        <end position="301"/>
    </location>
</feature>
<evidence type="ECO:0000256" key="1">
    <source>
        <dbReference type="ARBA" id="ARBA00010515"/>
    </source>
</evidence>
<keyword evidence="5" id="KW-1185">Reference proteome</keyword>
<dbReference type="InterPro" id="IPR013094">
    <property type="entry name" value="AB_hydrolase_3"/>
</dbReference>
<dbReference type="InterPro" id="IPR002168">
    <property type="entry name" value="Lipase_GDXG_HIS_AS"/>
</dbReference>
<dbReference type="SUPFAM" id="SSF53474">
    <property type="entry name" value="alpha/beta-Hydrolases"/>
    <property type="match status" value="1"/>
</dbReference>
<dbReference type="Proteomes" id="UP000193090">
    <property type="component" value="Unassembled WGS sequence"/>
</dbReference>
<comment type="caution">
    <text evidence="4">The sequence shown here is derived from an EMBL/GenBank/DDBJ whole genome shotgun (WGS) entry which is preliminary data.</text>
</comment>
<dbReference type="PANTHER" id="PTHR48081:SF30">
    <property type="entry name" value="ACETYL-HYDROLASE LIPR-RELATED"/>
    <property type="match status" value="1"/>
</dbReference>
<comment type="similarity">
    <text evidence="1">Belongs to the 'GDXG' lipolytic enzyme family.</text>
</comment>
<reference evidence="4 5" key="1">
    <citation type="submission" date="2016-01" db="EMBL/GenBank/DDBJ databases">
        <title>The new phylogeny of the genus Mycobacterium.</title>
        <authorList>
            <person name="Tarcisio F."/>
            <person name="Conor M."/>
            <person name="Antonella G."/>
            <person name="Elisabetta G."/>
            <person name="Giulia F.S."/>
            <person name="Sara T."/>
            <person name="Anna F."/>
            <person name="Clotilde B."/>
            <person name="Roberto B."/>
            <person name="Veronica D.S."/>
            <person name="Fabio R."/>
            <person name="Monica P."/>
            <person name="Olivier J."/>
            <person name="Enrico T."/>
            <person name="Nicola S."/>
        </authorList>
    </citation>
    <scope>NUCLEOTIDE SEQUENCE [LARGE SCALE GENOMIC DNA]</scope>
    <source>
        <strain evidence="4 5">DSM 44153</strain>
    </source>
</reference>